<dbReference type="PANTHER" id="PTHR10887:SF364">
    <property type="entry name" value="REGULATOR OF NONSENSE TRANSCRIPTS 1"/>
    <property type="match status" value="1"/>
</dbReference>
<dbReference type="Proteomes" id="UP000298416">
    <property type="component" value="Unassembled WGS sequence"/>
</dbReference>
<reference evidence="2" key="1">
    <citation type="submission" date="2018-01" db="EMBL/GenBank/DDBJ databases">
        <authorList>
            <person name="Mao J.F."/>
        </authorList>
    </citation>
    <scope>NUCLEOTIDE SEQUENCE</scope>
    <source>
        <strain evidence="2">Huo1</strain>
        <tissue evidence="2">Leaf</tissue>
    </source>
</reference>
<dbReference type="GO" id="GO:0003724">
    <property type="term" value="F:RNA helicase activity"/>
    <property type="evidence" value="ECO:0007669"/>
    <property type="project" value="TreeGrafter"/>
</dbReference>
<dbReference type="GO" id="GO:0005737">
    <property type="term" value="C:cytoplasm"/>
    <property type="evidence" value="ECO:0007669"/>
    <property type="project" value="TreeGrafter"/>
</dbReference>
<dbReference type="Gene3D" id="6.10.140.1240">
    <property type="match status" value="1"/>
</dbReference>
<name>A0A8X8VXK0_SALSN</name>
<dbReference type="GO" id="GO:0000184">
    <property type="term" value="P:nuclear-transcribed mRNA catabolic process, nonsense-mediated decay"/>
    <property type="evidence" value="ECO:0007669"/>
    <property type="project" value="TreeGrafter"/>
</dbReference>
<comment type="caution">
    <text evidence="2">The sequence shown here is derived from an EMBL/GenBank/DDBJ whole genome shotgun (WGS) entry which is preliminary data.</text>
</comment>
<feature type="domain" description="DNA2/NAM7 helicase helicase" evidence="1">
    <location>
        <begin position="152"/>
        <end position="253"/>
    </location>
</feature>
<dbReference type="CDD" id="cd18039">
    <property type="entry name" value="DEXXQc_UPF1"/>
    <property type="match status" value="1"/>
</dbReference>
<dbReference type="EMBL" id="PNBA02000284">
    <property type="protein sequence ID" value="KAG6384076.1"/>
    <property type="molecule type" value="Genomic_DNA"/>
</dbReference>
<protein>
    <recommendedName>
        <fullName evidence="1">DNA2/NAM7 helicase helicase domain-containing protein</fullName>
    </recommendedName>
</protein>
<evidence type="ECO:0000313" key="2">
    <source>
        <dbReference type="EMBL" id="KAG6384076.1"/>
    </source>
</evidence>
<reference evidence="2" key="2">
    <citation type="submission" date="2020-08" db="EMBL/GenBank/DDBJ databases">
        <title>Plant Genome Project.</title>
        <authorList>
            <person name="Zhang R.-G."/>
        </authorList>
    </citation>
    <scope>NUCLEOTIDE SEQUENCE</scope>
    <source>
        <strain evidence="2">Huo1</strain>
        <tissue evidence="2">Leaf</tissue>
    </source>
</reference>
<dbReference type="InterPro" id="IPR027417">
    <property type="entry name" value="P-loop_NTPase"/>
</dbReference>
<evidence type="ECO:0000313" key="3">
    <source>
        <dbReference type="Proteomes" id="UP000298416"/>
    </source>
</evidence>
<dbReference type="SUPFAM" id="SSF52540">
    <property type="entry name" value="P-loop containing nucleoside triphosphate hydrolases"/>
    <property type="match status" value="1"/>
</dbReference>
<evidence type="ECO:0000259" key="1">
    <source>
        <dbReference type="Pfam" id="PF13086"/>
    </source>
</evidence>
<dbReference type="Gene3D" id="3.40.50.300">
    <property type="entry name" value="P-loop containing nucleotide triphosphate hydrolases"/>
    <property type="match status" value="1"/>
</dbReference>
<dbReference type="InterPro" id="IPR041677">
    <property type="entry name" value="DNA2/NAM7_AAA_11"/>
</dbReference>
<dbReference type="PANTHER" id="PTHR10887">
    <property type="entry name" value="DNA2/NAM7 HELICASE FAMILY"/>
    <property type="match status" value="1"/>
</dbReference>
<proteinExistence type="predicted"/>
<gene>
    <name evidence="2" type="ORF">SASPL_156118</name>
</gene>
<accession>A0A8X8VXK0</accession>
<dbReference type="AlphaFoldDB" id="A0A8X8VXK0"/>
<organism evidence="2">
    <name type="scientific">Salvia splendens</name>
    <name type="common">Scarlet sage</name>
    <dbReference type="NCBI Taxonomy" id="180675"/>
    <lineage>
        <taxon>Eukaryota</taxon>
        <taxon>Viridiplantae</taxon>
        <taxon>Streptophyta</taxon>
        <taxon>Embryophyta</taxon>
        <taxon>Tracheophyta</taxon>
        <taxon>Spermatophyta</taxon>
        <taxon>Magnoliopsida</taxon>
        <taxon>eudicotyledons</taxon>
        <taxon>Gunneridae</taxon>
        <taxon>Pentapetalae</taxon>
        <taxon>asterids</taxon>
        <taxon>lamiids</taxon>
        <taxon>Lamiales</taxon>
        <taxon>Lamiaceae</taxon>
        <taxon>Nepetoideae</taxon>
        <taxon>Mentheae</taxon>
        <taxon>Salviinae</taxon>
        <taxon>Salvia</taxon>
        <taxon>Salvia subgen. Calosphace</taxon>
        <taxon>core Calosphace</taxon>
    </lineage>
</organism>
<dbReference type="InterPro" id="IPR045055">
    <property type="entry name" value="DNA2/NAM7-like"/>
</dbReference>
<dbReference type="Pfam" id="PF13086">
    <property type="entry name" value="AAA_11"/>
    <property type="match status" value="1"/>
</dbReference>
<keyword evidence="3" id="KW-1185">Reference proteome</keyword>
<sequence length="253" mass="28179">MHSGISIIIYLAMKLKCRWFVIRCLEDLVHPGYQSLMHLNIVTASQLYMEKLTAKKLIVTVLEVVASVKQGDTPQVFAVKSVLQKPKSHPRSTRKRVLVCAPSNVAVDQLAEKISATGLKVVRLCAKSREAVSSPVEHLTLHYQVRHLDTSEKSELHKLQQLKDEQGELSSSDEKKYKALKRATEREISQSADVICCTCVGAGDPRLANFRFRQVLIDESTQSTEPECLIPLVLGVKQVVLVGDHCQLGPVIM</sequence>